<dbReference type="InterPro" id="IPR015943">
    <property type="entry name" value="WD40/YVTN_repeat-like_dom_sf"/>
</dbReference>
<dbReference type="InterPro" id="IPR001680">
    <property type="entry name" value="WD40_rpt"/>
</dbReference>
<dbReference type="PANTHER" id="PTHR19924">
    <property type="entry name" value="UTP15 U3 SMALL NUCLEOLAR RNA-ASSOCIATED PROTEIN 15 FAMILY MEMBER"/>
    <property type="match status" value="1"/>
</dbReference>
<gene>
    <name evidence="8" type="ORF">M0811_11344</name>
</gene>
<keyword evidence="3 6" id="KW-0853">WD repeat</keyword>
<evidence type="ECO:0000256" key="6">
    <source>
        <dbReference type="PROSITE-ProRule" id="PRU00221"/>
    </source>
</evidence>
<feature type="repeat" description="WD" evidence="6">
    <location>
        <begin position="253"/>
        <end position="294"/>
    </location>
</feature>
<dbReference type="GO" id="GO:0045943">
    <property type="term" value="P:positive regulation of transcription by RNA polymerase I"/>
    <property type="evidence" value="ECO:0007669"/>
    <property type="project" value="TreeGrafter"/>
</dbReference>
<dbReference type="InterPro" id="IPR018983">
    <property type="entry name" value="U3_snoRNA-assocProt_15_C"/>
</dbReference>
<dbReference type="GO" id="GO:0006364">
    <property type="term" value="P:rRNA processing"/>
    <property type="evidence" value="ECO:0007669"/>
    <property type="project" value="UniProtKB-KW"/>
</dbReference>
<dbReference type="GO" id="GO:0005730">
    <property type="term" value="C:nucleolus"/>
    <property type="evidence" value="ECO:0007669"/>
    <property type="project" value="UniProtKB-SubCell"/>
</dbReference>
<evidence type="ECO:0000313" key="8">
    <source>
        <dbReference type="EMBL" id="KAJ5069979.1"/>
    </source>
</evidence>
<keyword evidence="2" id="KW-0698">rRNA processing</keyword>
<sequence>MAVEFKRIATMPKRSRKKQPTKEERYWKKFQFPVVSQLNGPVTNIHFSPVNPYDFAVASSTNVGIFSSSSNSLIRSITKFKKIPYGGSFRSDGKLIVAGDEHPVIKVFESQKNSEPLRKLTGHQGPVHFTKFLMSNTQVISGSDDKTVRVWDIPTGQSTQQFIEHQDYVRSGYESSDNPAIFATGSYDHTVKLWDIRVSDKSSNKKSSILTLQHKEPVQSVLLFKSTTMIVSSSGNEVHIWDILAGGKELTSFTNHQKAITSLSLAKSGERLLSAGIDQLVKVYSLSTFETLHTMKFVAPILSLGVSPNDSHLVVGMSNGLLSIRHRKSSDSVDLQNKNLQKKQNYQFFIHGSGLSIAKPQNKDTTLKTDNFDYKPEKPRQRLSRFDRLLKKFKYGQALDAALETKNKEIIISIIEDLVYREGLSRALSGRDDRSLEPILNFLIKNISTPVYSKILIHTTNTILDLYSRVIGESPLVDDLFDQLLLKVKNEVAIQKDLSVLLGSLELLFSANQI</sequence>
<feature type="repeat" description="WD" evidence="6">
    <location>
        <begin position="162"/>
        <end position="204"/>
    </location>
</feature>
<dbReference type="PANTHER" id="PTHR19924:SF26">
    <property type="entry name" value="U3 SMALL NUCLEOLAR RNA-ASSOCIATED PROTEIN 15 HOMOLOG"/>
    <property type="match status" value="1"/>
</dbReference>
<dbReference type="CDD" id="cd00200">
    <property type="entry name" value="WD40"/>
    <property type="match status" value="1"/>
</dbReference>
<keyword evidence="9" id="KW-1185">Reference proteome</keyword>
<feature type="repeat" description="WD" evidence="6">
    <location>
        <begin position="120"/>
        <end position="161"/>
    </location>
</feature>
<dbReference type="InterPro" id="IPR036322">
    <property type="entry name" value="WD40_repeat_dom_sf"/>
</dbReference>
<evidence type="ECO:0000313" key="9">
    <source>
        <dbReference type="Proteomes" id="UP001149090"/>
    </source>
</evidence>
<comment type="caution">
    <text evidence="8">The sequence shown here is derived from an EMBL/GenBank/DDBJ whole genome shotgun (WGS) entry which is preliminary data.</text>
</comment>
<evidence type="ECO:0000256" key="4">
    <source>
        <dbReference type="ARBA" id="ARBA00022737"/>
    </source>
</evidence>
<keyword evidence="5" id="KW-0539">Nucleus</keyword>
<dbReference type="SMART" id="SM00320">
    <property type="entry name" value="WD40"/>
    <property type="match status" value="7"/>
</dbReference>
<evidence type="ECO:0000259" key="7">
    <source>
        <dbReference type="Pfam" id="PF09384"/>
    </source>
</evidence>
<dbReference type="InterPro" id="IPR020472">
    <property type="entry name" value="WD40_PAC1"/>
</dbReference>
<evidence type="ECO:0000256" key="5">
    <source>
        <dbReference type="ARBA" id="ARBA00023242"/>
    </source>
</evidence>
<dbReference type="AlphaFoldDB" id="A0A9Q0LCR5"/>
<dbReference type="PROSITE" id="PS00678">
    <property type="entry name" value="WD_REPEATS_1"/>
    <property type="match status" value="1"/>
</dbReference>
<dbReference type="EMBL" id="JAPDFW010000100">
    <property type="protein sequence ID" value="KAJ5069979.1"/>
    <property type="molecule type" value="Genomic_DNA"/>
</dbReference>
<feature type="domain" description="U3 small nucleolar RNA-associated protein 15 C-terminal" evidence="7">
    <location>
        <begin position="377"/>
        <end position="508"/>
    </location>
</feature>
<keyword evidence="4" id="KW-0677">Repeat</keyword>
<evidence type="ECO:0000256" key="3">
    <source>
        <dbReference type="ARBA" id="ARBA00022574"/>
    </source>
</evidence>
<dbReference type="OMA" id="ATYQVVH"/>
<organism evidence="8 9">
    <name type="scientific">Anaeramoeba ignava</name>
    <name type="common">Anaerobic marine amoeba</name>
    <dbReference type="NCBI Taxonomy" id="1746090"/>
    <lineage>
        <taxon>Eukaryota</taxon>
        <taxon>Metamonada</taxon>
        <taxon>Anaeramoebidae</taxon>
        <taxon>Anaeramoeba</taxon>
    </lineage>
</organism>
<dbReference type="PRINTS" id="PR00320">
    <property type="entry name" value="GPROTEINBRPT"/>
</dbReference>
<dbReference type="InterPro" id="IPR019775">
    <property type="entry name" value="WD40_repeat_CS"/>
</dbReference>
<dbReference type="Pfam" id="PF00400">
    <property type="entry name" value="WD40"/>
    <property type="match status" value="3"/>
</dbReference>
<evidence type="ECO:0000256" key="2">
    <source>
        <dbReference type="ARBA" id="ARBA00022552"/>
    </source>
</evidence>
<dbReference type="Proteomes" id="UP001149090">
    <property type="component" value="Unassembled WGS sequence"/>
</dbReference>
<dbReference type="OrthoDB" id="431715at2759"/>
<dbReference type="Gene3D" id="2.130.10.10">
    <property type="entry name" value="YVTN repeat-like/Quinoprotein amine dehydrogenase"/>
    <property type="match status" value="2"/>
</dbReference>
<protein>
    <submittedName>
        <fullName evidence="8">U3 small nucleolar RNA-associated protein</fullName>
    </submittedName>
</protein>
<evidence type="ECO:0000256" key="1">
    <source>
        <dbReference type="ARBA" id="ARBA00004604"/>
    </source>
</evidence>
<dbReference type="Pfam" id="PF09384">
    <property type="entry name" value="UTP15_C"/>
    <property type="match status" value="1"/>
</dbReference>
<proteinExistence type="predicted"/>
<dbReference type="PROSITE" id="PS50082">
    <property type="entry name" value="WD_REPEATS_2"/>
    <property type="match status" value="3"/>
</dbReference>
<dbReference type="SUPFAM" id="SSF50978">
    <property type="entry name" value="WD40 repeat-like"/>
    <property type="match status" value="1"/>
</dbReference>
<comment type="subcellular location">
    <subcellularLocation>
        <location evidence="1">Nucleus</location>
        <location evidence="1">Nucleolus</location>
    </subcellularLocation>
</comment>
<name>A0A9Q0LCR5_ANAIG</name>
<accession>A0A9Q0LCR5</accession>
<reference evidence="8" key="1">
    <citation type="submission" date="2022-10" db="EMBL/GenBank/DDBJ databases">
        <title>Novel sulphate-reducing endosymbionts in the free-living metamonad Anaeramoeba.</title>
        <authorList>
            <person name="Jerlstrom-Hultqvist J."/>
            <person name="Cepicka I."/>
            <person name="Gallot-Lavallee L."/>
            <person name="Salas-Leiva D."/>
            <person name="Curtis B.A."/>
            <person name="Zahonova K."/>
            <person name="Pipaliya S."/>
            <person name="Dacks J."/>
            <person name="Roger A.J."/>
        </authorList>
    </citation>
    <scope>NUCLEOTIDE SEQUENCE</scope>
    <source>
        <strain evidence="8">BMAN</strain>
    </source>
</reference>
<dbReference type="PROSITE" id="PS50294">
    <property type="entry name" value="WD_REPEATS_REGION"/>
    <property type="match status" value="2"/>
</dbReference>